<feature type="transmembrane region" description="Helical" evidence="1">
    <location>
        <begin position="124"/>
        <end position="142"/>
    </location>
</feature>
<dbReference type="PANTHER" id="PTHR40031">
    <property type="entry name" value="HYPOTHETICAL MEMBRANE SPANNING PROTEIN"/>
    <property type="match status" value="1"/>
</dbReference>
<keyword evidence="1" id="KW-0812">Transmembrane</keyword>
<evidence type="ECO:0000256" key="1">
    <source>
        <dbReference type="SAM" id="Phobius"/>
    </source>
</evidence>
<reference evidence="3" key="1">
    <citation type="submission" date="2016-11" db="EMBL/GenBank/DDBJ databases">
        <authorList>
            <person name="Varghese N."/>
            <person name="Submissions S."/>
        </authorList>
    </citation>
    <scope>NUCLEOTIDE SEQUENCE [LARGE SCALE GENOMIC DNA]</scope>
    <source>
        <strain evidence="3">DSM 13643</strain>
    </source>
</reference>
<feature type="transmembrane region" description="Helical" evidence="1">
    <location>
        <begin position="148"/>
        <end position="165"/>
    </location>
</feature>
<organism evidence="2 3">
    <name type="scientific">Caloranaerobacter azorensis DSM 13643</name>
    <dbReference type="NCBI Taxonomy" id="1121264"/>
    <lineage>
        <taxon>Bacteria</taxon>
        <taxon>Bacillati</taxon>
        <taxon>Bacillota</taxon>
        <taxon>Tissierellia</taxon>
        <taxon>Tissierellales</taxon>
        <taxon>Thermohalobacteraceae</taxon>
        <taxon>Caloranaerobacter</taxon>
    </lineage>
</organism>
<gene>
    <name evidence="2" type="ORF">SAMN02745135_02635</name>
</gene>
<dbReference type="AlphaFoldDB" id="A0A1M5WUZ3"/>
<dbReference type="PANTHER" id="PTHR40031:SF1">
    <property type="entry name" value="MEMBRANE-BOUND METAL-DEPENDENT HYDROLASE"/>
    <property type="match status" value="1"/>
</dbReference>
<evidence type="ECO:0000313" key="3">
    <source>
        <dbReference type="Proteomes" id="UP000183967"/>
    </source>
</evidence>
<dbReference type="InterPro" id="IPR007404">
    <property type="entry name" value="YdjM-like"/>
</dbReference>
<dbReference type="EMBL" id="FQXO01000149">
    <property type="protein sequence ID" value="SHH90944.1"/>
    <property type="molecule type" value="Genomic_DNA"/>
</dbReference>
<feature type="transmembrane region" description="Helical" evidence="1">
    <location>
        <begin position="86"/>
        <end position="103"/>
    </location>
</feature>
<dbReference type="InterPro" id="IPR053170">
    <property type="entry name" value="Transcription_regulator"/>
</dbReference>
<dbReference type="Pfam" id="PF04307">
    <property type="entry name" value="YdjM"/>
    <property type="match status" value="1"/>
</dbReference>
<accession>A0A1M5WUZ3</accession>
<dbReference type="OrthoDB" id="245523at2"/>
<protein>
    <submittedName>
        <fullName evidence="2">Inner membrane protein</fullName>
    </submittedName>
</protein>
<proteinExistence type="predicted"/>
<keyword evidence="1" id="KW-1133">Transmembrane helix</keyword>
<feature type="transmembrane region" description="Helical" evidence="1">
    <location>
        <begin position="58"/>
        <end position="80"/>
    </location>
</feature>
<dbReference type="Proteomes" id="UP000183967">
    <property type="component" value="Unassembled WGS sequence"/>
</dbReference>
<keyword evidence="3" id="KW-1185">Reference proteome</keyword>
<dbReference type="RefSeq" id="WP_073198189.1">
    <property type="nucleotide sequence ID" value="NZ_FQXO01000149.1"/>
</dbReference>
<keyword evidence="1" id="KW-0472">Membrane</keyword>
<name>A0A1M5WUZ3_9FIRM</name>
<evidence type="ECO:0000313" key="2">
    <source>
        <dbReference type="EMBL" id="SHH90944.1"/>
    </source>
</evidence>
<sequence>MDPITHGIIGLGLSTLSGEPVNSLNPLMLGSVIGAMAPDVDIVFRLKGQYEYLKHHRGITHSIVGISFISIAISVVLNLIFRDYSFFRIFIWTFLGSLSHSVFDMLNSYGARFLLPFTKKKISASLLMLFDPVIIFLSLGMVFLFKDIFMKEIVFSLIFAIYLLFRIHMRSNVAKVLYNNFKNKCIIEKINILPSFFNPLKWDFIVETKDSNIVGQVYFLNKKVTIRRKLKKVNHKIIKQFYKTELGRYFSEFTPIKHVKVIDKGEEIILRIIDLRYYLRNEFMHHATAVFNLEKKMVRTIFHPYSLRREILVEEKEIA</sequence>